<keyword evidence="1" id="KW-0285">Flavoprotein</keyword>
<dbReference type="InterPro" id="IPR050627">
    <property type="entry name" value="Nitroreductase/BluB"/>
</dbReference>
<dbReference type="Proteomes" id="UP000580856">
    <property type="component" value="Unassembled WGS sequence"/>
</dbReference>
<dbReference type="Pfam" id="PF00881">
    <property type="entry name" value="Nitroreductase"/>
    <property type="match status" value="2"/>
</dbReference>
<gene>
    <name evidence="5" type="ORF">GGQ74_002621</name>
</gene>
<evidence type="ECO:0000256" key="3">
    <source>
        <dbReference type="ARBA" id="ARBA00023002"/>
    </source>
</evidence>
<evidence type="ECO:0000259" key="4">
    <source>
        <dbReference type="Pfam" id="PF00881"/>
    </source>
</evidence>
<dbReference type="EMBL" id="JAATJA010000003">
    <property type="protein sequence ID" value="NJB68927.1"/>
    <property type="molecule type" value="Genomic_DNA"/>
</dbReference>
<accession>A0A846QP21</accession>
<dbReference type="InterPro" id="IPR029479">
    <property type="entry name" value="Nitroreductase"/>
</dbReference>
<dbReference type="PANTHER" id="PTHR23026">
    <property type="entry name" value="NADPH NITROREDUCTASE"/>
    <property type="match status" value="1"/>
</dbReference>
<evidence type="ECO:0000313" key="5">
    <source>
        <dbReference type="EMBL" id="NJB68927.1"/>
    </source>
</evidence>
<organism evidence="5 6">
    <name type="scientific">Desulfobaculum xiamenense</name>
    <dbReference type="NCBI Taxonomy" id="995050"/>
    <lineage>
        <taxon>Bacteria</taxon>
        <taxon>Pseudomonadati</taxon>
        <taxon>Thermodesulfobacteriota</taxon>
        <taxon>Desulfovibrionia</taxon>
        <taxon>Desulfovibrionales</taxon>
        <taxon>Desulfovibrionaceae</taxon>
        <taxon>Desulfobaculum</taxon>
    </lineage>
</organism>
<dbReference type="AlphaFoldDB" id="A0A846QP21"/>
<feature type="domain" description="Nitroreductase" evidence="4">
    <location>
        <begin position="96"/>
        <end position="153"/>
    </location>
</feature>
<dbReference type="Gene3D" id="3.40.109.10">
    <property type="entry name" value="NADH Oxidase"/>
    <property type="match status" value="1"/>
</dbReference>
<keyword evidence="2" id="KW-0288">FMN</keyword>
<evidence type="ECO:0000256" key="2">
    <source>
        <dbReference type="ARBA" id="ARBA00022643"/>
    </source>
</evidence>
<evidence type="ECO:0000256" key="1">
    <source>
        <dbReference type="ARBA" id="ARBA00022630"/>
    </source>
</evidence>
<evidence type="ECO:0000313" key="6">
    <source>
        <dbReference type="Proteomes" id="UP000580856"/>
    </source>
</evidence>
<reference evidence="5 6" key="1">
    <citation type="submission" date="2020-03" db="EMBL/GenBank/DDBJ databases">
        <title>Genomic Encyclopedia of Type Strains, Phase IV (KMG-IV): sequencing the most valuable type-strain genomes for metagenomic binning, comparative biology and taxonomic classification.</title>
        <authorList>
            <person name="Goeker M."/>
        </authorList>
    </citation>
    <scope>NUCLEOTIDE SEQUENCE [LARGE SCALE GENOMIC DNA]</scope>
    <source>
        <strain evidence="5 6">DSM 24233</strain>
    </source>
</reference>
<proteinExistence type="predicted"/>
<dbReference type="GO" id="GO:0016491">
    <property type="term" value="F:oxidoreductase activity"/>
    <property type="evidence" value="ECO:0007669"/>
    <property type="project" value="UniProtKB-KW"/>
</dbReference>
<dbReference type="PANTHER" id="PTHR23026:SF90">
    <property type="entry name" value="IODOTYROSINE DEIODINASE 1"/>
    <property type="match status" value="1"/>
</dbReference>
<feature type="domain" description="Nitroreductase" evidence="4">
    <location>
        <begin position="12"/>
        <end position="61"/>
    </location>
</feature>
<keyword evidence="3" id="KW-0560">Oxidoreductase</keyword>
<sequence>MTERDNVVLQAIRERRSVRRFTGEPVTREDALTIVEAGRFAPSGLNNQPWRFLCLWPGDARVHALAGCTKYGAVVEACGLLVGVFLDRDAMYSPLKDHQTAGACIQNMLLATHSIGLGGVWLGEIVNQADQVLDALSLSGERYELMAFLAIGHPAHPGASSRQPLETLLLEAF</sequence>
<dbReference type="SUPFAM" id="SSF55469">
    <property type="entry name" value="FMN-dependent nitroreductase-like"/>
    <property type="match status" value="1"/>
</dbReference>
<dbReference type="RefSeq" id="WP_167942023.1">
    <property type="nucleotide sequence ID" value="NZ_JAATJA010000003.1"/>
</dbReference>
<keyword evidence="6" id="KW-1185">Reference proteome</keyword>
<protein>
    <submittedName>
        <fullName evidence="5">Nitroreductase</fullName>
    </submittedName>
</protein>
<dbReference type="InterPro" id="IPR000415">
    <property type="entry name" value="Nitroreductase-like"/>
</dbReference>
<comment type="caution">
    <text evidence="5">The sequence shown here is derived from an EMBL/GenBank/DDBJ whole genome shotgun (WGS) entry which is preliminary data.</text>
</comment>
<name>A0A846QP21_9BACT</name>
<dbReference type="CDD" id="cd02136">
    <property type="entry name" value="PnbA_NfnB-like"/>
    <property type="match status" value="1"/>
</dbReference>